<sequence length="184" mass="22283">MPYHRLNSELEMLKMEHKKEHKMSDVKKLPKEISEALYKCKELSEKTNHYHILYSRILSEWTQLKGKVSMLKEDNRKLQGEQILLQESCEEMKRLCEEAHKKIYDLWTKQQQEHQRLEENHQSLLKQKELLTQQKDLALEPQHHFTVSQMRFENLKQELEQTTAQDDSLLQMELLKQKHYVPCK</sequence>
<gene>
    <name evidence="2" type="ORF">A6R68_07398</name>
</gene>
<name>A0A1A6GCW6_NEOLE</name>
<dbReference type="EMBL" id="LZPO01097434">
    <property type="protein sequence ID" value="OBS64063.1"/>
    <property type="molecule type" value="Genomic_DNA"/>
</dbReference>
<evidence type="ECO:0008006" key="4">
    <source>
        <dbReference type="Google" id="ProtNLM"/>
    </source>
</evidence>
<organism evidence="2 3">
    <name type="scientific">Neotoma lepida</name>
    <name type="common">Desert woodrat</name>
    <dbReference type="NCBI Taxonomy" id="56216"/>
    <lineage>
        <taxon>Eukaryota</taxon>
        <taxon>Metazoa</taxon>
        <taxon>Chordata</taxon>
        <taxon>Craniata</taxon>
        <taxon>Vertebrata</taxon>
        <taxon>Euteleostomi</taxon>
        <taxon>Mammalia</taxon>
        <taxon>Eutheria</taxon>
        <taxon>Euarchontoglires</taxon>
        <taxon>Glires</taxon>
        <taxon>Rodentia</taxon>
        <taxon>Myomorpha</taxon>
        <taxon>Muroidea</taxon>
        <taxon>Cricetidae</taxon>
        <taxon>Neotominae</taxon>
        <taxon>Neotoma</taxon>
    </lineage>
</organism>
<reference evidence="2 3" key="1">
    <citation type="submission" date="2016-06" db="EMBL/GenBank/DDBJ databases">
        <title>The Draft Genome Sequence and Annotation of the Desert Woodrat Neotoma lepida.</title>
        <authorList>
            <person name="Campbell M."/>
            <person name="Oakeson K.F."/>
            <person name="Yandell M."/>
            <person name="Halpert J.R."/>
            <person name="Dearing D."/>
        </authorList>
    </citation>
    <scope>NUCLEOTIDE SEQUENCE [LARGE SCALE GENOMIC DNA]</scope>
    <source>
        <strain evidence="2">417</strain>
        <tissue evidence="2">Liver</tissue>
    </source>
</reference>
<evidence type="ECO:0000256" key="1">
    <source>
        <dbReference type="SAM" id="Coils"/>
    </source>
</evidence>
<evidence type="ECO:0000313" key="2">
    <source>
        <dbReference type="EMBL" id="OBS64063.1"/>
    </source>
</evidence>
<dbReference type="Proteomes" id="UP000092124">
    <property type="component" value="Unassembled WGS sequence"/>
</dbReference>
<accession>A0A1A6GCW6</accession>
<dbReference type="PANTHER" id="PTHR21558">
    <property type="entry name" value="SPEER/SPETEX"/>
    <property type="match status" value="1"/>
</dbReference>
<dbReference type="AlphaFoldDB" id="A0A1A6GCW6"/>
<proteinExistence type="predicted"/>
<keyword evidence="3" id="KW-1185">Reference proteome</keyword>
<dbReference type="STRING" id="56216.A0A1A6GCW6"/>
<dbReference type="OrthoDB" id="10067129at2759"/>
<evidence type="ECO:0000313" key="3">
    <source>
        <dbReference type="Proteomes" id="UP000092124"/>
    </source>
</evidence>
<keyword evidence="1" id="KW-0175">Coiled coil</keyword>
<comment type="caution">
    <text evidence="2">The sequence shown here is derived from an EMBL/GenBank/DDBJ whole genome shotgun (WGS) entry which is preliminary data.</text>
</comment>
<protein>
    <recommendedName>
        <fullName evidence="4">Disks large homolog 5 N-terminal domain-containing protein</fullName>
    </recommendedName>
</protein>
<feature type="coiled-coil region" evidence="1">
    <location>
        <begin position="107"/>
        <end position="172"/>
    </location>
</feature>